<keyword evidence="3" id="KW-1185">Reference proteome</keyword>
<dbReference type="STRING" id="550983.A4R26_00565"/>
<evidence type="ECO:0000313" key="3">
    <source>
        <dbReference type="Proteomes" id="UP000192276"/>
    </source>
</evidence>
<evidence type="ECO:0000256" key="1">
    <source>
        <dbReference type="SAM" id="MobiDB-lite"/>
    </source>
</evidence>
<gene>
    <name evidence="2" type="ORF">A4R26_00565</name>
</gene>
<dbReference type="EMBL" id="LWBP01000001">
    <property type="protein sequence ID" value="OQP68335.1"/>
    <property type="molecule type" value="Genomic_DNA"/>
</dbReference>
<feature type="compositionally biased region" description="Low complexity" evidence="1">
    <location>
        <begin position="1899"/>
        <end position="1925"/>
    </location>
</feature>
<evidence type="ECO:0000313" key="2">
    <source>
        <dbReference type="EMBL" id="OQP68335.1"/>
    </source>
</evidence>
<dbReference type="Proteomes" id="UP000192276">
    <property type="component" value="Unassembled WGS sequence"/>
</dbReference>
<dbReference type="RefSeq" id="WP_081158574.1">
    <property type="nucleotide sequence ID" value="NZ_LWBP01000001.1"/>
</dbReference>
<name>A0A1V9GCC7_9BACT</name>
<reference evidence="3" key="1">
    <citation type="submission" date="2016-04" db="EMBL/GenBank/DDBJ databases">
        <authorList>
            <person name="Chen L."/>
            <person name="Zhuang W."/>
            <person name="Wang G."/>
        </authorList>
    </citation>
    <scope>NUCLEOTIDE SEQUENCE [LARGE SCALE GENOMIC DNA]</scope>
    <source>
        <strain evidence="3">208</strain>
    </source>
</reference>
<accession>A0A1V9GCC7</accession>
<dbReference type="OrthoDB" id="8263000at2"/>
<feature type="region of interest" description="Disordered" evidence="1">
    <location>
        <begin position="1876"/>
        <end position="1925"/>
    </location>
</feature>
<sequence length="2074" mass="233360">MADELLNTKVISKNNSGFPGYLNFDELRSEGIAYLGKLSGKIWTDHNVHDPGITILEALCYALLDLGYRTNLPVEDILSRAPGDTGSDNNFFTAAQILGCNPLTITDYRKLLVDIDGVKNAWLEVATDQKDWCRNSNQPAPDPIPGTVPGAARSACTEYLNGLYHVYIETEKNPDKDFTTAAQKAAYINDITCRVKKALMAHRNLCEDFVDIYVLCKLEMGVCADLELESDADADKVYLAVAQALRAFFSPAPRFYTLPQLLDRQLPVEAIFAGRPYNVTESHGFVDTGEFEQIELKKEIHLSDVFNVILQVPGIRKVKNLQLRTCNGAPVNPTGWKFKLPKNYVPDFTIGCSGFQFSKNGRPVTVDTAKYQGLLNINFSNTGKILYTEALPNLDSAIPGGIYRSDLSDYYSIQNDFPRVYGIGEGGLPDSAPATRKAQALQLKGYLLFFDQLLANYLTQLTNIRSLFALSAPGDNERHTYFLNSLNSVPDLAKLLRMPATDSDALAAGTQGSTLVYPVAKNDLLQWIAAHPDTTFDAGALPPYTVGSLAEQEIILQQLKEDLLQQQYTTGYIGNAPAIHYYLLTSQDDFALVSKKHFAATAEADAELGTVIYIAGFDANYRTYITGSNRVSFDLELNLVSFASYLQEIVEDDALYATRRNTFLDHLLSRFAEQFTDFALLSYKQYTTEEAATQANIEAKENFLTHYDTISRDRGKAYDYFENNWNTGNISGFEQSVKYISGIENKLAHSLCNFIVTQYDELFQVNITIANRAFMSLPGKFNSRPEAQETARSVFNALGNPGNLSTRYLAHERLYTLQLQYGNGSFANVAYTWPTEQEADEVRAALSRAFDLQPRPDDVFVSEHMYRLQLQNNTGIVIRTAVDFTTVEQEAQNALQRSNEGIDDNTRWTPVADAAQPGNLYLVAVTANMVEFIDVHAFKIDIDNTIVGHPDNFTYEVLDRTNAFKFTPVEMFNSTEEAQAHCYSVLALGAIESNYQVGRNMPHRKFTLGITGNGILQAICATEFDTDEDAIRAKDHIHQIIRNWVYQVNIDKSPYRWRFNYYLGFEENARFIFTSVEEYAASSAALRSATLLHQSANELQVRHQENRILLTAGKKNGHVPVVATPVQPDGTPTVAAVSTALDTQKSITPMLGNPNPEVYDRFVEPDEISRQGLYVYQLVDKDNVYAAYSESYGSFTQADEARKKMAAWLRQHAVAQTDAIKKVKYRSQQFFDLFPCEDGTVIPPCSCSTDPEADYVYYFSLTVDAAGNTAWRSLQHYATEEAARKDYQFFLILLKYAGNLFVHCDNCNKEGKRTWRIYIREVLAESARRFMTEEAAWSNAGIEKFICAVQSGLGFHNYLRTTDCCYSFYLNCGADLIVHPCKYDTAAKRTAVMHEMYYRLQRFIESRAYSTRWEQNTLVLLDHTAQPFARHTFDSADGQNLCNWLVQLPNEITDSRNSYILKDGTLYLVDAGGQTILQSYNNNYNLENWKTGLQQFACYFPIVANTDEATGRTSYCIEIKIPGFNSCPDDRLELQPCGCGDQAPVTEPDCYVAWRSVCCYDSCQQAQAALIYAMRLLLNFENYQAVFDCECNSFGIALNYSITGREQTPNDLKPGGELIAYNPQCYPTPDSVCDAVRRAKKLTNAEGLHVVEHILLRPLNYDDCHCRREIGCGERMRDCDFVWKVPDEDPCSTEQDICFVPGADPYSFIATVVLPAWPVRFRTPEGRQLMENIIYRSAPAHVLLRILWLAPHDFCCFEGKYKNWRRHLAQKQVCSDNFSVCDLLDFLFRRNFECLPDCTDCGPCASDQPQVQPCFSESGNRPEQDQYWFTNLVNETFCWQQIVCEKYRYTPCDQPVITRVPGTVDEVSPLLVEETPAETVAAEPPATPDETTAPEEPETTQPAETAAAAEPVAAGTTPGEETAAPSARTLFINSRMAGYQAVARDVTERSNNNPLAVMAQAYLNDPDPTPQKTDTLITRLLSNAKPEDATVKRLSRDMKKDIITALVWFYLDKISFEHMEVKHIKQSAKTFEKLRKAKIGIQGIYDDWNGVEVKKYEPGVNLNLLHEVVTGIKK</sequence>
<protein>
    <submittedName>
        <fullName evidence="2">Uncharacterized protein</fullName>
    </submittedName>
</protein>
<organism evidence="2 3">
    <name type="scientific">Niastella populi</name>
    <dbReference type="NCBI Taxonomy" id="550983"/>
    <lineage>
        <taxon>Bacteria</taxon>
        <taxon>Pseudomonadati</taxon>
        <taxon>Bacteroidota</taxon>
        <taxon>Chitinophagia</taxon>
        <taxon>Chitinophagales</taxon>
        <taxon>Chitinophagaceae</taxon>
        <taxon>Niastella</taxon>
    </lineage>
</organism>
<feature type="compositionally biased region" description="Low complexity" evidence="1">
    <location>
        <begin position="1876"/>
        <end position="1891"/>
    </location>
</feature>
<proteinExistence type="predicted"/>
<comment type="caution">
    <text evidence="2">The sequence shown here is derived from an EMBL/GenBank/DDBJ whole genome shotgun (WGS) entry which is preliminary data.</text>
</comment>